<dbReference type="EMBL" id="WTVQ01000025">
    <property type="protein sequence ID" value="NMG76041.1"/>
    <property type="molecule type" value="Genomic_DNA"/>
</dbReference>
<evidence type="ECO:0000256" key="1">
    <source>
        <dbReference type="ARBA" id="ARBA00022448"/>
    </source>
</evidence>
<comment type="caution">
    <text evidence="8">The sequence shown here is derived from an EMBL/GenBank/DDBJ whole genome shotgun (WGS) entry which is preliminary data.</text>
</comment>
<keyword evidence="6" id="KW-1133">Transmembrane helix</keyword>
<evidence type="ECO:0000256" key="4">
    <source>
        <dbReference type="ARBA" id="ARBA00022643"/>
    </source>
</evidence>
<keyword evidence="6" id="KW-1003">Cell membrane</keyword>
<evidence type="ECO:0000256" key="5">
    <source>
        <dbReference type="ARBA" id="ARBA00022982"/>
    </source>
</evidence>
<proteinExistence type="inferred from homology"/>
<dbReference type="InterPro" id="IPR010209">
    <property type="entry name" value="Ion_transpt_RnfG/RsxG"/>
</dbReference>
<keyword evidence="6" id="KW-1278">Translocase</keyword>
<comment type="function">
    <text evidence="6">Part of a membrane-bound complex that couples electron transfer with translocation of ions across the membrane.</text>
</comment>
<evidence type="ECO:0000259" key="7">
    <source>
        <dbReference type="SMART" id="SM00900"/>
    </source>
</evidence>
<dbReference type="EC" id="7.-.-.-" evidence="6"/>
<evidence type="ECO:0000256" key="6">
    <source>
        <dbReference type="HAMAP-Rule" id="MF_00479"/>
    </source>
</evidence>
<dbReference type="Proteomes" id="UP000648984">
    <property type="component" value="Unassembled WGS sequence"/>
</dbReference>
<feature type="modified residue" description="FMN phosphoryl threonine" evidence="6">
    <location>
        <position position="187"/>
    </location>
</feature>
<name>A0ABX1QCC2_9RHOO</name>
<keyword evidence="1 6" id="KW-0813">Transport</keyword>
<accession>A0ABX1QCC2</accession>
<keyword evidence="5 6" id="KW-0249">Electron transport</keyword>
<keyword evidence="2 6" id="KW-0597">Phosphoprotein</keyword>
<keyword evidence="4 6" id="KW-0288">FMN</keyword>
<dbReference type="InterPro" id="IPR007329">
    <property type="entry name" value="FMN-bd"/>
</dbReference>
<comment type="similarity">
    <text evidence="6">Belongs to the RnfG family.</text>
</comment>
<dbReference type="SMART" id="SM00900">
    <property type="entry name" value="FMN_bind"/>
    <property type="match status" value="1"/>
</dbReference>
<reference evidence="8 9" key="1">
    <citation type="submission" date="2019-12" db="EMBL/GenBank/DDBJ databases">
        <title>Comparative genomics gives insights into the taxonomy of the Azoarcus-Aromatoleum group and reveals separate origins of nif in the plant-associated Azoarcus and non-plant-associated Aromatoleum sub-groups.</title>
        <authorList>
            <person name="Lafos M."/>
            <person name="Maluk M."/>
            <person name="Batista M."/>
            <person name="Junghare M."/>
            <person name="Carmona M."/>
            <person name="Faoro H."/>
            <person name="Cruz L.M."/>
            <person name="Battistoni F."/>
            <person name="De Souza E."/>
            <person name="Pedrosa F."/>
            <person name="Chen W.-M."/>
            <person name="Poole P.S."/>
            <person name="Dixon R.A."/>
            <person name="James E.K."/>
        </authorList>
    </citation>
    <scope>NUCLEOTIDE SEQUENCE [LARGE SCALE GENOMIC DNA]</scope>
    <source>
        <strain evidence="8 9">22Lin</strain>
    </source>
</reference>
<dbReference type="NCBIfam" id="TIGR01947">
    <property type="entry name" value="rnfG"/>
    <property type="match status" value="1"/>
</dbReference>
<keyword evidence="6" id="KW-0997">Cell inner membrane</keyword>
<dbReference type="PIRSF" id="PIRSF006091">
    <property type="entry name" value="E_trnsport_RnfG"/>
    <property type="match status" value="1"/>
</dbReference>
<dbReference type="PANTHER" id="PTHR36118">
    <property type="entry name" value="ION-TRANSLOCATING OXIDOREDUCTASE COMPLEX SUBUNIT G"/>
    <property type="match status" value="1"/>
</dbReference>
<dbReference type="PANTHER" id="PTHR36118:SF1">
    <property type="entry name" value="ION-TRANSLOCATING OXIDOREDUCTASE COMPLEX SUBUNIT G"/>
    <property type="match status" value="1"/>
</dbReference>
<gene>
    <name evidence="6" type="primary">rnfG</name>
    <name evidence="8" type="ORF">GPA25_14830</name>
</gene>
<sequence>MSHRYTAANTSLRTAGIMVLFTVTFTAVMSATYDATRPAIEASAQEGKMRLINEVLPPSSYDNGLLDDFVTLGPTPQLGLDDGGRIYRARRAGAPAALVLEAAAPDGYAGRIQLVVAVGADGRVSGVRAVGHKETPGLGDYIDPRKDRNKTQPWIGQFAGVSLADVAAAKWTVKRDGGAFAYRIGATISARAVSRATGRVLEYATENRDALFAAQSGSRI</sequence>
<keyword evidence="9" id="KW-1185">Reference proteome</keyword>
<keyword evidence="6" id="KW-0812">Transmembrane</keyword>
<evidence type="ECO:0000313" key="8">
    <source>
        <dbReference type="EMBL" id="NMG76041.1"/>
    </source>
</evidence>
<dbReference type="RefSeq" id="WP_169261195.1">
    <property type="nucleotide sequence ID" value="NZ_WTVQ01000025.1"/>
</dbReference>
<evidence type="ECO:0000313" key="9">
    <source>
        <dbReference type="Proteomes" id="UP000648984"/>
    </source>
</evidence>
<dbReference type="Pfam" id="PF04205">
    <property type="entry name" value="FMN_bind"/>
    <property type="match status" value="1"/>
</dbReference>
<dbReference type="HAMAP" id="MF_00479">
    <property type="entry name" value="RsxG_RnfG"/>
    <property type="match status" value="1"/>
</dbReference>
<feature type="domain" description="FMN-binding" evidence="7">
    <location>
        <begin position="107"/>
        <end position="204"/>
    </location>
</feature>
<evidence type="ECO:0000256" key="3">
    <source>
        <dbReference type="ARBA" id="ARBA00022630"/>
    </source>
</evidence>
<organism evidence="8 9">
    <name type="scientific">Aromatoleum diolicum</name>
    <dbReference type="NCBI Taxonomy" id="75796"/>
    <lineage>
        <taxon>Bacteria</taxon>
        <taxon>Pseudomonadati</taxon>
        <taxon>Pseudomonadota</taxon>
        <taxon>Betaproteobacteria</taxon>
        <taxon>Rhodocyclales</taxon>
        <taxon>Rhodocyclaceae</taxon>
        <taxon>Aromatoleum</taxon>
    </lineage>
</organism>
<keyword evidence="6" id="KW-0472">Membrane</keyword>
<keyword evidence="3 6" id="KW-0285">Flavoprotein</keyword>
<comment type="subunit">
    <text evidence="6">The complex is composed of six subunits: RnfA, RnfB, RnfC, RnfD, RnfE and RnfG.</text>
</comment>
<comment type="cofactor">
    <cofactor evidence="6">
        <name>FMN</name>
        <dbReference type="ChEBI" id="CHEBI:58210"/>
    </cofactor>
</comment>
<comment type="subcellular location">
    <subcellularLocation>
        <location evidence="6">Cell inner membrane</location>
        <topology evidence="6">Single-pass membrane protein</topology>
    </subcellularLocation>
</comment>
<protein>
    <recommendedName>
        <fullName evidence="6">Ion-translocating oxidoreductase complex subunit G</fullName>
        <ecNumber evidence="6">7.-.-.-</ecNumber>
    </recommendedName>
    <alternativeName>
        <fullName evidence="6">Rnf electron transport complex subunit G</fullName>
    </alternativeName>
</protein>
<evidence type="ECO:0000256" key="2">
    <source>
        <dbReference type="ARBA" id="ARBA00022553"/>
    </source>
</evidence>